<dbReference type="EMBL" id="CAJOBA010007490">
    <property type="protein sequence ID" value="CAF3803855.1"/>
    <property type="molecule type" value="Genomic_DNA"/>
</dbReference>
<dbReference type="EMBL" id="CAJNOK010007479">
    <property type="protein sequence ID" value="CAF1035578.1"/>
    <property type="molecule type" value="Genomic_DNA"/>
</dbReference>
<feature type="compositionally biased region" description="Polar residues" evidence="1">
    <location>
        <begin position="25"/>
        <end position="42"/>
    </location>
</feature>
<dbReference type="Proteomes" id="UP000677228">
    <property type="component" value="Unassembled WGS sequence"/>
</dbReference>
<feature type="compositionally biased region" description="Polar residues" evidence="1">
    <location>
        <begin position="231"/>
        <end position="249"/>
    </location>
</feature>
<feature type="region of interest" description="Disordered" evidence="1">
    <location>
        <begin position="504"/>
        <end position="547"/>
    </location>
</feature>
<proteinExistence type="predicted"/>
<gene>
    <name evidence="2" type="ORF">OVA965_LOCUS16214</name>
    <name evidence="3" type="ORF">TMI583_LOCUS16223</name>
</gene>
<feature type="compositionally biased region" description="Polar residues" evidence="1">
    <location>
        <begin position="264"/>
        <end position="281"/>
    </location>
</feature>
<evidence type="ECO:0000313" key="4">
    <source>
        <dbReference type="Proteomes" id="UP000677228"/>
    </source>
</evidence>
<comment type="caution">
    <text evidence="2">The sequence shown here is derived from an EMBL/GenBank/DDBJ whole genome shotgun (WGS) entry which is preliminary data.</text>
</comment>
<name>A0A8S2E1V6_9BILA</name>
<dbReference type="Proteomes" id="UP000682733">
    <property type="component" value="Unassembled WGS sequence"/>
</dbReference>
<dbReference type="AlphaFoldDB" id="A0A8S2E1V6"/>
<feature type="region of interest" description="Disordered" evidence="1">
    <location>
        <begin position="343"/>
        <end position="450"/>
    </location>
</feature>
<feature type="compositionally biased region" description="Basic and acidic residues" evidence="1">
    <location>
        <begin position="513"/>
        <end position="534"/>
    </location>
</feature>
<feature type="region of interest" description="Disordered" evidence="1">
    <location>
        <begin position="231"/>
        <end position="325"/>
    </location>
</feature>
<evidence type="ECO:0000313" key="2">
    <source>
        <dbReference type="EMBL" id="CAF1035578.1"/>
    </source>
</evidence>
<feature type="non-terminal residue" evidence="2">
    <location>
        <position position="1"/>
    </location>
</feature>
<feature type="compositionally biased region" description="Basic and acidic residues" evidence="1">
    <location>
        <begin position="251"/>
        <end position="263"/>
    </location>
</feature>
<feature type="region of interest" description="Disordered" evidence="1">
    <location>
        <begin position="1"/>
        <end position="42"/>
    </location>
</feature>
<accession>A0A8S2E1V6</accession>
<evidence type="ECO:0000313" key="3">
    <source>
        <dbReference type="EMBL" id="CAF3803855.1"/>
    </source>
</evidence>
<organism evidence="2 4">
    <name type="scientific">Didymodactylos carnosus</name>
    <dbReference type="NCBI Taxonomy" id="1234261"/>
    <lineage>
        <taxon>Eukaryota</taxon>
        <taxon>Metazoa</taxon>
        <taxon>Spiralia</taxon>
        <taxon>Gnathifera</taxon>
        <taxon>Rotifera</taxon>
        <taxon>Eurotatoria</taxon>
        <taxon>Bdelloidea</taxon>
        <taxon>Philodinida</taxon>
        <taxon>Philodinidae</taxon>
        <taxon>Didymodactylos</taxon>
    </lineage>
</organism>
<feature type="compositionally biased region" description="Low complexity" evidence="1">
    <location>
        <begin position="9"/>
        <end position="24"/>
    </location>
</feature>
<feature type="compositionally biased region" description="Basic and acidic residues" evidence="1">
    <location>
        <begin position="430"/>
        <end position="439"/>
    </location>
</feature>
<feature type="compositionally biased region" description="Basic and acidic residues" evidence="1">
    <location>
        <begin position="304"/>
        <end position="317"/>
    </location>
</feature>
<evidence type="ECO:0000256" key="1">
    <source>
        <dbReference type="SAM" id="MobiDB-lite"/>
    </source>
</evidence>
<feature type="compositionally biased region" description="Polar residues" evidence="1">
    <location>
        <begin position="370"/>
        <end position="386"/>
    </location>
</feature>
<protein>
    <submittedName>
        <fullName evidence="2">Uncharacterized protein</fullName>
    </submittedName>
</protein>
<reference evidence="2" key="1">
    <citation type="submission" date="2021-02" db="EMBL/GenBank/DDBJ databases">
        <authorList>
            <person name="Nowell W R."/>
        </authorList>
    </citation>
    <scope>NUCLEOTIDE SEQUENCE</scope>
</reference>
<feature type="compositionally biased region" description="Basic and acidic residues" evidence="1">
    <location>
        <begin position="390"/>
        <end position="407"/>
    </location>
</feature>
<sequence>MYEQQQSDGGSFNAQQQSQQQAFNRNVNSNNNPTFGNFVHTSESRQIPLSTGLLQTDSPHDWCTVARVNTHTSPVRILTTRFPNTQSTTSPSSSNDEYLVQPSQIQVIDQPQQQHPFVRTMSETSSIYEQLILTSEQQQRQEELLYQQQLEKYAQEEEHFRQMLEQYEEEGALQSFENLQQQTLQSVNDHAMTDNQPSPHNFYGISSKHFLQCLRFIKTDDYFQTVLAKQQQESQRQSENISPNTVNNNHKVREQHEDNRSEKSTQTNNLLSNKSQAQLKQSPPFVKDSEQLRKLPLQNPHRPNAKEQKPIETEKFQQHPSQVEPNKKALIPADNQATSVASKVPLVQIADRQQNKQRESGPDTGASIAAKTTPSNPAKSIQQPFIQNEKAPEKKEKQPPLERRTDKLANLSNTKIPLDSAQKILEQPPESEKRQRDMIESEAVESTSITTEKIELPSTQTEVVAGDRHHYEDTIAKTHADAAKIELPSTKTEVAAADRHHYEDTIAKPQADVAKDKTVDMDKSVNMDVHKDEQSELGSVPELDKAP</sequence>